<feature type="transmembrane region" description="Helical" evidence="9">
    <location>
        <begin position="381"/>
        <end position="400"/>
    </location>
</feature>
<dbReference type="Pfam" id="PF02653">
    <property type="entry name" value="BPD_transp_2"/>
    <property type="match status" value="2"/>
</dbReference>
<feature type="transmembrane region" description="Helical" evidence="9">
    <location>
        <begin position="134"/>
        <end position="161"/>
    </location>
</feature>
<dbReference type="CDD" id="cd06582">
    <property type="entry name" value="TM_PBP1_LivH_like"/>
    <property type="match status" value="1"/>
</dbReference>
<comment type="caution">
    <text evidence="10">The sequence shown here is derived from an EMBL/GenBank/DDBJ whole genome shotgun (WGS) entry which is preliminary data.</text>
</comment>
<protein>
    <recommendedName>
        <fullName evidence="12">Branched-chain amino acid transport system permease protein</fullName>
    </recommendedName>
</protein>
<keyword evidence="11" id="KW-1185">Reference proteome</keyword>
<dbReference type="InterPro" id="IPR001851">
    <property type="entry name" value="ABC_transp_permease"/>
</dbReference>
<evidence type="ECO:0000256" key="7">
    <source>
        <dbReference type="ARBA" id="ARBA00023136"/>
    </source>
</evidence>
<evidence type="ECO:0000256" key="1">
    <source>
        <dbReference type="ARBA" id="ARBA00004651"/>
    </source>
</evidence>
<feature type="transmembrane region" description="Helical" evidence="9">
    <location>
        <begin position="503"/>
        <end position="530"/>
    </location>
</feature>
<feature type="transmembrane region" description="Helical" evidence="9">
    <location>
        <begin position="34"/>
        <end position="53"/>
    </location>
</feature>
<dbReference type="CDD" id="cd06581">
    <property type="entry name" value="TM_PBP1_LivM_like"/>
    <property type="match status" value="1"/>
</dbReference>
<organism evidence="10 11">
    <name type="scientific">Yinghuangia aomiensis</name>
    <dbReference type="NCBI Taxonomy" id="676205"/>
    <lineage>
        <taxon>Bacteria</taxon>
        <taxon>Bacillati</taxon>
        <taxon>Actinomycetota</taxon>
        <taxon>Actinomycetes</taxon>
        <taxon>Kitasatosporales</taxon>
        <taxon>Streptomycetaceae</taxon>
        <taxon>Yinghuangia</taxon>
    </lineage>
</organism>
<reference evidence="11" key="1">
    <citation type="journal article" date="2019" name="Int. J. Syst. Evol. Microbiol.">
        <title>The Global Catalogue of Microorganisms (GCM) 10K type strain sequencing project: providing services to taxonomists for standard genome sequencing and annotation.</title>
        <authorList>
            <consortium name="The Broad Institute Genomics Platform"/>
            <consortium name="The Broad Institute Genome Sequencing Center for Infectious Disease"/>
            <person name="Wu L."/>
            <person name="Ma J."/>
        </authorList>
    </citation>
    <scope>NUCLEOTIDE SEQUENCE [LARGE SCALE GENOMIC DNA]</scope>
    <source>
        <strain evidence="11">JCM 17986</strain>
    </source>
</reference>
<evidence type="ECO:0008006" key="12">
    <source>
        <dbReference type="Google" id="ProtNLM"/>
    </source>
</evidence>
<feature type="transmembrane region" description="Helical" evidence="9">
    <location>
        <begin position="620"/>
        <end position="639"/>
    </location>
</feature>
<dbReference type="PANTHER" id="PTHR11795">
    <property type="entry name" value="BRANCHED-CHAIN AMINO ACID TRANSPORT SYSTEM PERMEASE PROTEIN LIVH"/>
    <property type="match status" value="1"/>
</dbReference>
<sequence>MDQFLAFGIVGLTTAAIYAIVGSGLVLTYTTTGVFNFAHGAAGMLAAFTYWQLTVGWGWPVPVALAVVLLVLAPAFGVLVELMVRPVQRLGEAERLVVTVALLSGLIAVARWIWDPNLPRPLTPFFADKEPFRIGSAAVTWHQAITVAVAVAVAVGLRILLYSTRTGAEMRATVDDRALVGLTGANPVRANRIAWVLGTQLAALGGILIAPTVTLDAAQLALLIVSAYTAAVFGRLRSLPLTFLGAIVVGCLESYLAGYLPQNPYLPGLRLAAPALLLFLALLVFPHGRLRGKTARLAAVPLPTVRGTAIFAGATVVFALMLATVLGEADLVTYGPIFSLGVVALSYVPLAGYAGQVSLCQLSLAGIGAVVWSHLGAHGQLWALPAAMAIAGLVGALIAVPALRLSGVYMALGTAAFAVILDRWIFTLPSFDLLGVHIALFEQGSVEMPGPDLFGWKLDDGAELLVFAGVCLALAVLGVAAVRRSRYGRRLIALRDSEAAYATLGGSLLAARVAVFAFSASIAGLGGALYGMQQRSVTAEQFNLVAGLPIFLVAVVGGLGVVGGGLFTGTAYIGPLNALVALAPWTQNLVALLPGLAGVGLGGNPDGVVPRLRRQWDAFLGNRLAVSAFLAATAIGWGLCAAGLIGGWTFLVVCLVAGFALRIWASAKADARRAVDIPVEWWGIRRPWRSTDKEVLARGTAGS</sequence>
<feature type="transmembrane region" description="Helical" evidence="9">
    <location>
        <begin position="96"/>
        <end position="114"/>
    </location>
</feature>
<gene>
    <name evidence="10" type="ORF">GCM10023205_79150</name>
</gene>
<dbReference type="EMBL" id="BAABHS010000052">
    <property type="protein sequence ID" value="GAA4994525.1"/>
    <property type="molecule type" value="Genomic_DNA"/>
</dbReference>
<evidence type="ECO:0000313" key="11">
    <source>
        <dbReference type="Proteomes" id="UP001500466"/>
    </source>
</evidence>
<feature type="transmembrane region" description="Helical" evidence="9">
    <location>
        <begin position="464"/>
        <end position="482"/>
    </location>
</feature>
<accession>A0ABP9IDT5</accession>
<feature type="transmembrane region" description="Helical" evidence="9">
    <location>
        <begin position="407"/>
        <end position="426"/>
    </location>
</feature>
<keyword evidence="4 9" id="KW-0812">Transmembrane</keyword>
<feature type="transmembrane region" description="Helical" evidence="9">
    <location>
        <begin position="193"/>
        <end position="211"/>
    </location>
</feature>
<evidence type="ECO:0000256" key="3">
    <source>
        <dbReference type="ARBA" id="ARBA00022475"/>
    </source>
</evidence>
<feature type="transmembrane region" description="Helical" evidence="9">
    <location>
        <begin position="645"/>
        <end position="665"/>
    </location>
</feature>
<evidence type="ECO:0000256" key="4">
    <source>
        <dbReference type="ARBA" id="ARBA00022692"/>
    </source>
</evidence>
<feature type="transmembrane region" description="Helical" evidence="9">
    <location>
        <begin position="6"/>
        <end position="27"/>
    </location>
</feature>
<feature type="transmembrane region" description="Helical" evidence="9">
    <location>
        <begin position="241"/>
        <end position="259"/>
    </location>
</feature>
<evidence type="ECO:0000256" key="6">
    <source>
        <dbReference type="ARBA" id="ARBA00022989"/>
    </source>
</evidence>
<dbReference type="InterPro" id="IPR043428">
    <property type="entry name" value="LivM-like"/>
</dbReference>
<feature type="transmembrane region" description="Helical" evidence="9">
    <location>
        <begin position="305"/>
        <end position="325"/>
    </location>
</feature>
<keyword evidence="6 9" id="KW-1133">Transmembrane helix</keyword>
<keyword evidence="2" id="KW-0813">Transport</keyword>
<dbReference type="Proteomes" id="UP001500466">
    <property type="component" value="Unassembled WGS sequence"/>
</dbReference>
<evidence type="ECO:0000256" key="2">
    <source>
        <dbReference type="ARBA" id="ARBA00022448"/>
    </source>
</evidence>
<feature type="transmembrane region" description="Helical" evidence="9">
    <location>
        <begin position="265"/>
        <end position="285"/>
    </location>
</feature>
<feature type="transmembrane region" description="Helical" evidence="9">
    <location>
        <begin position="331"/>
        <end position="350"/>
    </location>
</feature>
<comment type="similarity">
    <text evidence="8">Belongs to the binding-protein-dependent transport system permease family. LivHM subfamily.</text>
</comment>
<feature type="transmembrane region" description="Helical" evidence="9">
    <location>
        <begin position="59"/>
        <end position="84"/>
    </location>
</feature>
<evidence type="ECO:0000313" key="10">
    <source>
        <dbReference type="EMBL" id="GAA4994525.1"/>
    </source>
</evidence>
<proteinExistence type="inferred from homology"/>
<dbReference type="InterPro" id="IPR052157">
    <property type="entry name" value="BCAA_transport_permease"/>
</dbReference>
<dbReference type="PANTHER" id="PTHR11795:SF445">
    <property type="entry name" value="AMINO ACID ABC TRANSPORTER PERMEASE PROTEIN"/>
    <property type="match status" value="1"/>
</dbReference>
<name>A0ABP9IDT5_9ACTN</name>
<keyword evidence="7 9" id="KW-0472">Membrane</keyword>
<keyword evidence="5" id="KW-0029">Amino-acid transport</keyword>
<feature type="transmembrane region" description="Helical" evidence="9">
    <location>
        <begin position="542"/>
        <end position="567"/>
    </location>
</feature>
<dbReference type="RefSeq" id="WP_345680724.1">
    <property type="nucleotide sequence ID" value="NZ_BAABHS010000052.1"/>
</dbReference>
<evidence type="ECO:0000256" key="9">
    <source>
        <dbReference type="SAM" id="Phobius"/>
    </source>
</evidence>
<comment type="subcellular location">
    <subcellularLocation>
        <location evidence="1">Cell membrane</location>
        <topology evidence="1">Multi-pass membrane protein</topology>
    </subcellularLocation>
</comment>
<evidence type="ECO:0000256" key="8">
    <source>
        <dbReference type="ARBA" id="ARBA00037998"/>
    </source>
</evidence>
<evidence type="ECO:0000256" key="5">
    <source>
        <dbReference type="ARBA" id="ARBA00022970"/>
    </source>
</evidence>
<keyword evidence="3" id="KW-1003">Cell membrane</keyword>